<dbReference type="Proteomes" id="UP001652431">
    <property type="component" value="Unassembled WGS sequence"/>
</dbReference>
<name>A0ABT2RNZ6_9FIRM</name>
<keyword evidence="3" id="KW-1185">Reference proteome</keyword>
<reference evidence="2 3" key="1">
    <citation type="journal article" date="2021" name="ISME Commun">
        <title>Automated analysis of genomic sequences facilitates high-throughput and comprehensive description of bacteria.</title>
        <authorList>
            <person name="Hitch T.C.A."/>
        </authorList>
    </citation>
    <scope>NUCLEOTIDE SEQUENCE [LARGE SCALE GENOMIC DNA]</scope>
    <source>
        <strain evidence="2 3">Sanger_03</strain>
    </source>
</reference>
<dbReference type="SUPFAM" id="SSF53850">
    <property type="entry name" value="Periplasmic binding protein-like II"/>
    <property type="match status" value="1"/>
</dbReference>
<gene>
    <name evidence="2" type="ORF">OCV99_11175</name>
</gene>
<sequence>MRRSFTFIWKVIAVTILSLTVAGCKEAEPVKEDGQENLHLSVFTDGEQPSANNKIYQKLKEELHVEFEFVTYTGDGEQERKAMAASGDYTDILDASELLIDRGGAVPLEDLLPDYPNLYSHYEPYLELMTEEDGHIYILPDYGILQGEALQVKNNWRSGFFIQKVVLSEFGYPKIATLDEYFDLIERYMERYPELYGEKTIGYTICNDGTSNYGLVNPPALLAGYPNNANCIVDPVTNIAFDFRTEDISRRFYWKLCEEYEKGVIDPEACIISHEQYLDRLSKGNVLGFADETWNINDANTYLGKKGMNERTYVSVPLVYEEGIREQYMDYNTVSMTSGFMISVDCESPEKVLELFDTLLDEKWQKLFSWGIEGEDYLVDEEGMFYRTQEMRVEQYTEDWDYKNSAETLFDHLPKIEGTYSDGNAATVGNQLREFQETLTEYDRQFLGNYHMTSWGDFFLDPLEQPVYFPTWRFSPVDGTPAEIASSRATACNTAWIPRVITCGTENFDGMWLQYCEEYKQTGYENFIQYINECIQESLS</sequence>
<dbReference type="EMBL" id="JAOQJU010000013">
    <property type="protein sequence ID" value="MCU6687095.1"/>
    <property type="molecule type" value="Genomic_DNA"/>
</dbReference>
<protein>
    <recommendedName>
        <fullName evidence="4">Extracellular solute-binding protein</fullName>
    </recommendedName>
</protein>
<keyword evidence="1" id="KW-0732">Signal</keyword>
<dbReference type="Gene3D" id="3.40.190.10">
    <property type="entry name" value="Periplasmic binding protein-like II"/>
    <property type="match status" value="2"/>
</dbReference>
<organism evidence="2 3">
    <name type="scientific">Dorea acetigenes</name>
    <dbReference type="NCBI Taxonomy" id="2981787"/>
    <lineage>
        <taxon>Bacteria</taxon>
        <taxon>Bacillati</taxon>
        <taxon>Bacillota</taxon>
        <taxon>Clostridia</taxon>
        <taxon>Lachnospirales</taxon>
        <taxon>Lachnospiraceae</taxon>
        <taxon>Dorea</taxon>
    </lineage>
</organism>
<evidence type="ECO:0000313" key="3">
    <source>
        <dbReference type="Proteomes" id="UP001652431"/>
    </source>
</evidence>
<evidence type="ECO:0000256" key="1">
    <source>
        <dbReference type="SAM" id="SignalP"/>
    </source>
</evidence>
<proteinExistence type="predicted"/>
<comment type="caution">
    <text evidence="2">The sequence shown here is derived from an EMBL/GenBank/DDBJ whole genome shotgun (WGS) entry which is preliminary data.</text>
</comment>
<dbReference type="PROSITE" id="PS51257">
    <property type="entry name" value="PROKAR_LIPOPROTEIN"/>
    <property type="match status" value="1"/>
</dbReference>
<evidence type="ECO:0000313" key="2">
    <source>
        <dbReference type="EMBL" id="MCU6687095.1"/>
    </source>
</evidence>
<feature type="chain" id="PRO_5047451052" description="Extracellular solute-binding protein" evidence="1">
    <location>
        <begin position="28"/>
        <end position="540"/>
    </location>
</feature>
<accession>A0ABT2RNZ6</accession>
<feature type="signal peptide" evidence="1">
    <location>
        <begin position="1"/>
        <end position="27"/>
    </location>
</feature>
<evidence type="ECO:0008006" key="4">
    <source>
        <dbReference type="Google" id="ProtNLM"/>
    </source>
</evidence>
<dbReference type="RefSeq" id="WP_158370620.1">
    <property type="nucleotide sequence ID" value="NZ_JAOQJU010000013.1"/>
</dbReference>